<sequence>METKKSGRGRFTDAEILLIRKYYGLEIRGNTSKSVVEISKSIWAIYFRKLSTDGKSQHEPPNCTRSIMQFVRGRPVEVCGRKKFLMHFIEERQTTINPTSERRVSGAVNRRRGPKRRKRKTGAQRKKSTTNRERQTTINPTYERRVSAQEIPFTQYPEKKVQSIIGPKRVSTRRAKKADEIPVPKDIKKKNIAENTESIIAPKKVSPMRAKKAIRYTAVFTNLKGSFRPEARYTAVFKNNLKWIFRKVTEGPHTSPDLKRHRKKKG</sequence>
<reference evidence="2" key="1">
    <citation type="journal article" date="2020" name="bioRxiv">
        <title>Chromosome-level reference genome of the European wasp spider Argiope bruennichi: a resource for studies on range expansion and evolutionary adaptation.</title>
        <authorList>
            <person name="Sheffer M.M."/>
            <person name="Hoppe A."/>
            <person name="Krehenwinkel H."/>
            <person name="Uhl G."/>
            <person name="Kuss A.W."/>
            <person name="Jensen L."/>
            <person name="Jensen C."/>
            <person name="Gillespie R.G."/>
            <person name="Hoff K.J."/>
            <person name="Prost S."/>
        </authorList>
    </citation>
    <scope>NUCLEOTIDE SEQUENCE</scope>
</reference>
<feature type="compositionally biased region" description="Basic residues" evidence="1">
    <location>
        <begin position="109"/>
        <end position="129"/>
    </location>
</feature>
<evidence type="ECO:0000313" key="2">
    <source>
        <dbReference type="EMBL" id="KAF8791223.1"/>
    </source>
</evidence>
<organism evidence="2 3">
    <name type="scientific">Argiope bruennichi</name>
    <name type="common">Wasp spider</name>
    <name type="synonym">Aranea bruennichi</name>
    <dbReference type="NCBI Taxonomy" id="94029"/>
    <lineage>
        <taxon>Eukaryota</taxon>
        <taxon>Metazoa</taxon>
        <taxon>Ecdysozoa</taxon>
        <taxon>Arthropoda</taxon>
        <taxon>Chelicerata</taxon>
        <taxon>Arachnida</taxon>
        <taxon>Araneae</taxon>
        <taxon>Araneomorphae</taxon>
        <taxon>Entelegynae</taxon>
        <taxon>Araneoidea</taxon>
        <taxon>Araneidae</taxon>
        <taxon>Argiope</taxon>
    </lineage>
</organism>
<protein>
    <submittedName>
        <fullName evidence="2">Uncharacterized protein</fullName>
    </submittedName>
</protein>
<dbReference type="Proteomes" id="UP000807504">
    <property type="component" value="Unassembled WGS sequence"/>
</dbReference>
<keyword evidence="3" id="KW-1185">Reference proteome</keyword>
<dbReference type="AlphaFoldDB" id="A0A8T0FR80"/>
<evidence type="ECO:0000313" key="3">
    <source>
        <dbReference type="Proteomes" id="UP000807504"/>
    </source>
</evidence>
<evidence type="ECO:0000256" key="1">
    <source>
        <dbReference type="SAM" id="MobiDB-lite"/>
    </source>
</evidence>
<proteinExistence type="predicted"/>
<name>A0A8T0FR80_ARGBR</name>
<feature type="region of interest" description="Disordered" evidence="1">
    <location>
        <begin position="98"/>
        <end position="140"/>
    </location>
</feature>
<dbReference type="EMBL" id="JABXBU010000011">
    <property type="protein sequence ID" value="KAF8791223.1"/>
    <property type="molecule type" value="Genomic_DNA"/>
</dbReference>
<accession>A0A8T0FR80</accession>
<reference evidence="2" key="2">
    <citation type="submission" date="2020-06" db="EMBL/GenBank/DDBJ databases">
        <authorList>
            <person name="Sheffer M."/>
        </authorList>
    </citation>
    <scope>NUCLEOTIDE SEQUENCE</scope>
</reference>
<comment type="caution">
    <text evidence="2">The sequence shown here is derived from an EMBL/GenBank/DDBJ whole genome shotgun (WGS) entry which is preliminary data.</text>
</comment>
<gene>
    <name evidence="2" type="ORF">HNY73_006123</name>
</gene>